<dbReference type="EMBL" id="MU277189">
    <property type="protein sequence ID" value="KAI0067830.1"/>
    <property type="molecule type" value="Genomic_DNA"/>
</dbReference>
<evidence type="ECO:0000313" key="1">
    <source>
        <dbReference type="EMBL" id="KAI0067830.1"/>
    </source>
</evidence>
<organism evidence="1 2">
    <name type="scientific">Artomyces pyxidatus</name>
    <dbReference type="NCBI Taxonomy" id="48021"/>
    <lineage>
        <taxon>Eukaryota</taxon>
        <taxon>Fungi</taxon>
        <taxon>Dikarya</taxon>
        <taxon>Basidiomycota</taxon>
        <taxon>Agaricomycotina</taxon>
        <taxon>Agaricomycetes</taxon>
        <taxon>Russulales</taxon>
        <taxon>Auriscalpiaceae</taxon>
        <taxon>Artomyces</taxon>
    </lineage>
</organism>
<dbReference type="Proteomes" id="UP000814140">
    <property type="component" value="Unassembled WGS sequence"/>
</dbReference>
<name>A0ACB8THG2_9AGAM</name>
<sequence>MSAVLEHSYSLPVALPSQNGASTSTDEMRNLDQLLDVSTKVLAQAIDLLDNTLTSDDQLTVHSKYLPGSTIGKHLRHARDHFSLLLDCVSSPPPYVLSYDKRSRNTPMESSRQAAREAIKETMSKLGETVPRSRLDAPLTLNAVTPYEQTLQSTFGRELWFAGLHAVHHWSMVRVIAGEMGITLEESFGFAPSTLVYRGSDAPLGKAKI</sequence>
<evidence type="ECO:0000313" key="2">
    <source>
        <dbReference type="Proteomes" id="UP000814140"/>
    </source>
</evidence>
<protein>
    <submittedName>
        <fullName evidence="1">Uncharacterized protein</fullName>
    </submittedName>
</protein>
<accession>A0ACB8THG2</accession>
<reference evidence="1" key="2">
    <citation type="journal article" date="2022" name="New Phytol.">
        <title>Evolutionary transition to the ectomycorrhizal habit in the genomes of a hyperdiverse lineage of mushroom-forming fungi.</title>
        <authorList>
            <person name="Looney B."/>
            <person name="Miyauchi S."/>
            <person name="Morin E."/>
            <person name="Drula E."/>
            <person name="Courty P.E."/>
            <person name="Kohler A."/>
            <person name="Kuo A."/>
            <person name="LaButti K."/>
            <person name="Pangilinan J."/>
            <person name="Lipzen A."/>
            <person name="Riley R."/>
            <person name="Andreopoulos W."/>
            <person name="He G."/>
            <person name="Johnson J."/>
            <person name="Nolan M."/>
            <person name="Tritt A."/>
            <person name="Barry K.W."/>
            <person name="Grigoriev I.V."/>
            <person name="Nagy L.G."/>
            <person name="Hibbett D."/>
            <person name="Henrissat B."/>
            <person name="Matheny P.B."/>
            <person name="Labbe J."/>
            <person name="Martin F.M."/>
        </authorList>
    </citation>
    <scope>NUCLEOTIDE SEQUENCE</scope>
    <source>
        <strain evidence="1">HHB10654</strain>
    </source>
</reference>
<gene>
    <name evidence="1" type="ORF">BV25DRAFT_1819276</name>
</gene>
<keyword evidence="2" id="KW-1185">Reference proteome</keyword>
<reference evidence="1" key="1">
    <citation type="submission" date="2021-03" db="EMBL/GenBank/DDBJ databases">
        <authorList>
            <consortium name="DOE Joint Genome Institute"/>
            <person name="Ahrendt S."/>
            <person name="Looney B.P."/>
            <person name="Miyauchi S."/>
            <person name="Morin E."/>
            <person name="Drula E."/>
            <person name="Courty P.E."/>
            <person name="Chicoki N."/>
            <person name="Fauchery L."/>
            <person name="Kohler A."/>
            <person name="Kuo A."/>
            <person name="Labutti K."/>
            <person name="Pangilinan J."/>
            <person name="Lipzen A."/>
            <person name="Riley R."/>
            <person name="Andreopoulos W."/>
            <person name="He G."/>
            <person name="Johnson J."/>
            <person name="Barry K.W."/>
            <person name="Grigoriev I.V."/>
            <person name="Nagy L."/>
            <person name="Hibbett D."/>
            <person name="Henrissat B."/>
            <person name="Matheny P.B."/>
            <person name="Labbe J."/>
            <person name="Martin F."/>
        </authorList>
    </citation>
    <scope>NUCLEOTIDE SEQUENCE</scope>
    <source>
        <strain evidence="1">HHB10654</strain>
    </source>
</reference>
<proteinExistence type="predicted"/>
<comment type="caution">
    <text evidence="1">The sequence shown here is derived from an EMBL/GenBank/DDBJ whole genome shotgun (WGS) entry which is preliminary data.</text>
</comment>